<dbReference type="AlphaFoldDB" id="A0AB37UJM3"/>
<name>A0AB37UJM3_9CYAN</name>
<accession>A0AB37UJM3</accession>
<evidence type="ECO:0000313" key="2">
    <source>
        <dbReference type="Proteomes" id="UP000282574"/>
    </source>
</evidence>
<evidence type="ECO:0000313" key="1">
    <source>
        <dbReference type="EMBL" id="RUT11589.1"/>
    </source>
</evidence>
<dbReference type="Proteomes" id="UP000282574">
    <property type="component" value="Unassembled WGS sequence"/>
</dbReference>
<keyword evidence="2" id="KW-1185">Reference proteome</keyword>
<sequence>MRNVAVIYASWYVDIPSKEDDKEINTLPVRAKVEKDLSSMVDKNLEISEEEAED</sequence>
<gene>
    <name evidence="1" type="ORF">DSM107010_30760</name>
</gene>
<comment type="caution">
    <text evidence="1">The sequence shown here is derived from an EMBL/GenBank/DDBJ whole genome shotgun (WGS) entry which is preliminary data.</text>
</comment>
<proteinExistence type="predicted"/>
<protein>
    <submittedName>
        <fullName evidence="1">Uncharacterized protein</fullName>
    </submittedName>
</protein>
<organism evidence="1 2">
    <name type="scientific">Chroococcidiopsis cubana SAG 39.79</name>
    <dbReference type="NCBI Taxonomy" id="388085"/>
    <lineage>
        <taxon>Bacteria</taxon>
        <taxon>Bacillati</taxon>
        <taxon>Cyanobacteriota</taxon>
        <taxon>Cyanophyceae</taxon>
        <taxon>Chroococcidiopsidales</taxon>
        <taxon>Chroococcidiopsidaceae</taxon>
        <taxon>Chroococcidiopsis</taxon>
    </lineage>
</organism>
<reference evidence="1 2" key="1">
    <citation type="journal article" date="2019" name="Genome Biol. Evol.">
        <title>Day and night: Metabolic profiles and evolutionary relationships of six axenic non-marine cyanobacteria.</title>
        <authorList>
            <person name="Will S.E."/>
            <person name="Henke P."/>
            <person name="Boedeker C."/>
            <person name="Huang S."/>
            <person name="Brinkmann H."/>
            <person name="Rohde M."/>
            <person name="Jarek M."/>
            <person name="Friedl T."/>
            <person name="Seufert S."/>
            <person name="Schumacher M."/>
            <person name="Overmann J."/>
            <person name="Neumann-Schaal M."/>
            <person name="Petersen J."/>
        </authorList>
    </citation>
    <scope>NUCLEOTIDE SEQUENCE [LARGE SCALE GENOMIC DNA]</scope>
    <source>
        <strain evidence="1 2">SAG 39.79</strain>
    </source>
</reference>
<dbReference type="EMBL" id="RSCK01000023">
    <property type="protein sequence ID" value="RUT11589.1"/>
    <property type="molecule type" value="Genomic_DNA"/>
</dbReference>